<geneLocation type="plasmid" evidence="1 2">
    <name>RM1</name>
</geneLocation>
<evidence type="ECO:0000313" key="2">
    <source>
        <dbReference type="Proteomes" id="UP000015042"/>
    </source>
</evidence>
<name>S5N4S6_SALBN</name>
<organism evidence="1 2">
    <name type="scientific">Salmonella bongori N268-08</name>
    <dbReference type="NCBI Taxonomy" id="1197719"/>
    <lineage>
        <taxon>Bacteria</taxon>
        <taxon>Pseudomonadati</taxon>
        <taxon>Pseudomonadota</taxon>
        <taxon>Gammaproteobacteria</taxon>
        <taxon>Enterobacterales</taxon>
        <taxon>Enterobacteriaceae</taxon>
        <taxon>Salmonella</taxon>
    </lineage>
</organism>
<dbReference type="AlphaFoldDB" id="S5N4S6"/>
<accession>S5N4S6</accession>
<proteinExistence type="predicted"/>
<dbReference type="HOGENOM" id="CLU_3172897_0_0_6"/>
<evidence type="ECO:0000313" key="1">
    <source>
        <dbReference type="EMBL" id="AGR61874.1"/>
    </source>
</evidence>
<dbReference type="PATRIC" id="fig|1197719.3.peg.4685"/>
<reference evidence="1 2" key="1">
    <citation type="submission" date="2013-07" db="EMBL/GenBank/DDBJ databases">
        <title>Genome sequence of Salmonella bongori N268-08 - a rare clinical isolate.</title>
        <authorList>
            <person name="Marti R."/>
            <person name="Hagens S."/>
            <person name="Loessner M.J."/>
            <person name="Klumpp J."/>
        </authorList>
    </citation>
    <scope>NUCLEOTIDE SEQUENCE [LARGE SCALE GENOMIC DNA]</scope>
    <source>
        <strain evidence="1 2">N268-08</strain>
        <plasmid evidence="2">Plasmid RM1</plasmid>
    </source>
</reference>
<sequence>MEARQGRDSLLALFTTAVSRQGRRPGRYMFYFLQQINNGRDKQQNIG</sequence>
<dbReference type="Proteomes" id="UP000015042">
    <property type="component" value="Plasmid RM1"/>
</dbReference>
<dbReference type="KEGG" id="sbz:A464_plas0050"/>
<gene>
    <name evidence="1" type="ORF">A464_plas0050</name>
</gene>
<protein>
    <submittedName>
        <fullName evidence="1">Uncharacterized protein</fullName>
    </submittedName>
</protein>
<keyword evidence="1" id="KW-0614">Plasmid</keyword>
<dbReference type="EMBL" id="CP006609">
    <property type="protein sequence ID" value="AGR61874.1"/>
    <property type="molecule type" value="Genomic_DNA"/>
</dbReference>